<feature type="region of interest" description="Disordered" evidence="1">
    <location>
        <begin position="222"/>
        <end position="262"/>
    </location>
</feature>
<comment type="caution">
    <text evidence="2">The sequence shown here is derived from an EMBL/GenBank/DDBJ whole genome shotgun (WGS) entry which is preliminary data.</text>
</comment>
<sequence>MDSVSDPVCINGEENGEERTEPANEELDEDIFSYLSNEEQECLKYLMDTIDSLEADMVADDQEERTGTVILQSPHCLYVLFLDNADDRDGGPNIEPEQEEVTPAAEEPQNPNPVTADHNHQLEMPTSAPLDIPAIRPQTLVSPRLARSSSHQPAHVRKFDTILRSGVSVQELRAQVLARFGGTCTDESSNLREGPRSPTSLFPEGSDFNSPRVDALQKLGFLKTPEEAPTPPGSPREQKYSQSPPDTTMSSPQMSSTIEDKDHQEALKKLGLLQL</sequence>
<evidence type="ECO:0000313" key="3">
    <source>
        <dbReference type="Proteomes" id="UP001369086"/>
    </source>
</evidence>
<dbReference type="Proteomes" id="UP001369086">
    <property type="component" value="Unassembled WGS sequence"/>
</dbReference>
<evidence type="ECO:0000256" key="1">
    <source>
        <dbReference type="SAM" id="MobiDB-lite"/>
    </source>
</evidence>
<dbReference type="EMBL" id="JAHFZB010000026">
    <property type="protein sequence ID" value="KAK6474069.1"/>
    <property type="molecule type" value="Genomic_DNA"/>
</dbReference>
<feature type="region of interest" description="Disordered" evidence="1">
    <location>
        <begin position="87"/>
        <end position="111"/>
    </location>
</feature>
<protein>
    <submittedName>
        <fullName evidence="2">Proline and serine-rich protein 2-like</fullName>
    </submittedName>
</protein>
<organism evidence="2 3">
    <name type="scientific">Huso huso</name>
    <name type="common">Beluga</name>
    <name type="synonym">Acipenser huso</name>
    <dbReference type="NCBI Taxonomy" id="61971"/>
    <lineage>
        <taxon>Eukaryota</taxon>
        <taxon>Metazoa</taxon>
        <taxon>Chordata</taxon>
        <taxon>Craniata</taxon>
        <taxon>Vertebrata</taxon>
        <taxon>Euteleostomi</taxon>
        <taxon>Actinopterygii</taxon>
        <taxon>Chondrostei</taxon>
        <taxon>Acipenseriformes</taxon>
        <taxon>Acipenseridae</taxon>
        <taxon>Huso</taxon>
    </lineage>
</organism>
<reference evidence="2 3" key="1">
    <citation type="submission" date="2021-05" db="EMBL/GenBank/DDBJ databases">
        <authorList>
            <person name="Zahm M."/>
            <person name="Klopp C."/>
            <person name="Cabau C."/>
            <person name="Kuhl H."/>
            <person name="Suciu R."/>
            <person name="Ciorpac M."/>
            <person name="Holostenco D."/>
            <person name="Gessner J."/>
            <person name="Wuertz S."/>
            <person name="Hohne C."/>
            <person name="Stock M."/>
            <person name="Gislard M."/>
            <person name="Lluch J."/>
            <person name="Milhes M."/>
            <person name="Lampietro C."/>
            <person name="Lopez Roques C."/>
            <person name="Donnadieu C."/>
            <person name="Du K."/>
            <person name="Schartl M."/>
            <person name="Guiguen Y."/>
        </authorList>
    </citation>
    <scope>NUCLEOTIDE SEQUENCE [LARGE SCALE GENOMIC DNA]</scope>
    <source>
        <strain evidence="2">Hh-F2</strain>
        <tissue evidence="2">Blood</tissue>
    </source>
</reference>
<proteinExistence type="predicted"/>
<feature type="compositionally biased region" description="Polar residues" evidence="1">
    <location>
        <begin position="240"/>
        <end position="257"/>
    </location>
</feature>
<evidence type="ECO:0000313" key="2">
    <source>
        <dbReference type="EMBL" id="KAK6474069.1"/>
    </source>
</evidence>
<accession>A0ABR0YN86</accession>
<keyword evidence="3" id="KW-1185">Reference proteome</keyword>
<feature type="region of interest" description="Disordered" evidence="1">
    <location>
        <begin position="184"/>
        <end position="209"/>
    </location>
</feature>
<gene>
    <name evidence="2" type="ORF">HHUSO_G26216</name>
</gene>
<name>A0ABR0YN86_HUSHU</name>
<feature type="region of interest" description="Disordered" evidence="1">
    <location>
        <begin position="1"/>
        <end position="25"/>
    </location>
</feature>